<proteinExistence type="predicted"/>
<sequence>MPDLEMLLNPPETVRREEKPDWNSPCPCGSGKKYKECCGVGM</sequence>
<feature type="region of interest" description="Disordered" evidence="1">
    <location>
        <begin position="1"/>
        <end position="23"/>
    </location>
</feature>
<dbReference type="EMBL" id="DSUH01000380">
    <property type="protein sequence ID" value="HGU34475.1"/>
    <property type="molecule type" value="Genomic_DNA"/>
</dbReference>
<protein>
    <recommendedName>
        <fullName evidence="3">Zinc chelation protein SecC</fullName>
    </recommendedName>
</protein>
<reference evidence="2" key="1">
    <citation type="journal article" date="2020" name="mSystems">
        <title>Genome- and Community-Level Interaction Insights into Carbon Utilization and Element Cycling Functions of Hydrothermarchaeota in Hydrothermal Sediment.</title>
        <authorList>
            <person name="Zhou Z."/>
            <person name="Liu Y."/>
            <person name="Xu W."/>
            <person name="Pan J."/>
            <person name="Luo Z.H."/>
            <person name="Li M."/>
        </authorList>
    </citation>
    <scope>NUCLEOTIDE SEQUENCE [LARGE SCALE GENOMIC DNA]</scope>
    <source>
        <strain evidence="2">SpSt-477</strain>
    </source>
</reference>
<dbReference type="SUPFAM" id="SSF103642">
    <property type="entry name" value="Sec-C motif"/>
    <property type="match status" value="1"/>
</dbReference>
<dbReference type="Pfam" id="PF02810">
    <property type="entry name" value="SEC-C"/>
    <property type="match status" value="1"/>
</dbReference>
<dbReference type="InterPro" id="IPR004027">
    <property type="entry name" value="SEC_C_motif"/>
</dbReference>
<dbReference type="Gene3D" id="3.10.450.50">
    <property type="match status" value="1"/>
</dbReference>
<gene>
    <name evidence="2" type="ORF">ENS29_16750</name>
</gene>
<evidence type="ECO:0008006" key="3">
    <source>
        <dbReference type="Google" id="ProtNLM"/>
    </source>
</evidence>
<dbReference type="AlphaFoldDB" id="A0A7C4W1D7"/>
<evidence type="ECO:0000313" key="2">
    <source>
        <dbReference type="EMBL" id="HGU34475.1"/>
    </source>
</evidence>
<evidence type="ECO:0000256" key="1">
    <source>
        <dbReference type="SAM" id="MobiDB-lite"/>
    </source>
</evidence>
<comment type="caution">
    <text evidence="2">The sequence shown here is derived from an EMBL/GenBank/DDBJ whole genome shotgun (WGS) entry which is preliminary data.</text>
</comment>
<organism evidence="2">
    <name type="scientific">Desulfatirhabdium butyrativorans</name>
    <dbReference type="NCBI Taxonomy" id="340467"/>
    <lineage>
        <taxon>Bacteria</taxon>
        <taxon>Pseudomonadati</taxon>
        <taxon>Thermodesulfobacteriota</taxon>
        <taxon>Desulfobacteria</taxon>
        <taxon>Desulfobacterales</taxon>
        <taxon>Desulfatirhabdiaceae</taxon>
        <taxon>Desulfatirhabdium</taxon>
    </lineage>
</organism>
<accession>A0A7C4W1D7</accession>
<name>A0A7C4W1D7_9BACT</name>